<dbReference type="SUPFAM" id="SSF56672">
    <property type="entry name" value="DNA/RNA polymerases"/>
    <property type="match status" value="1"/>
</dbReference>
<dbReference type="PANTHER" id="PTHR47331:SF1">
    <property type="entry name" value="GAG-LIKE PROTEIN"/>
    <property type="match status" value="1"/>
</dbReference>
<accession>A0ABM3LGG5</accession>
<keyword evidence="1" id="KW-1185">Reference proteome</keyword>
<gene>
    <name evidence="2" type="primary">LOC128198191</name>
</gene>
<dbReference type="PANTHER" id="PTHR47331">
    <property type="entry name" value="PHD-TYPE DOMAIN-CONTAINING PROTEIN"/>
    <property type="match status" value="1"/>
</dbReference>
<dbReference type="RefSeq" id="XP_052738154.1">
    <property type="nucleotide sequence ID" value="XM_052882194.1"/>
</dbReference>
<dbReference type="InterPro" id="IPR021109">
    <property type="entry name" value="Peptidase_aspartic_dom_sf"/>
</dbReference>
<dbReference type="InterPro" id="IPR008042">
    <property type="entry name" value="Retrotrans_Pao"/>
</dbReference>
<sequence>MSAAKDSAPLATTSGNLRQPAAAARMVGGSAHSISSQRIVSSTPPTFTRAHYNSKINNNSYTKPPAHSSNVIRALIDQGSQATLITESCVQRLGLQRFRTSTSATVTGIGDKDNQPRGYVMCEITPYNKSEPKLYIEALILPKITSYVPTIPSSFETITHLQNLPLADPELRSSRPIELLLGSDYTDRILLHNIIKGPLGTPVAINSIFGFLLNGRISSTFSSQVCVNVSTYQLDMQIQKFWESESVLETQPLTKDEVLCESIYQNTYSRDSTGKYTVSLPFKENAPPLGDSRGIALSRLHRLESKLSNNHALRADYIKCLQEYIDLGHMELVRNPSTANCYYIPHFSIVKQSSTTTKVRIVYDASCKTTSGHSLNDNLLIGPKLQQDIVQVLLKYRLHNIVFTSDIKMMYRYIQIRNEDRDFQRILWRNSVDDPIQEYRLCTVTFGVASAPFLALRTLRQLALDESSVFPLASQVLLNDVFVDDVVTGAATLEDALKLQRELTGLCRAGTFELRKWTSNNSEFLSSISKEDLNQDDALILSSIDDDNSVKILGLQWNPKTDTFSYHVNIPSPKCTKRIMLSEISKIYDPLGFVSPITLLVKHLIQLLWISGVGWDEQPPQSIYLQTNEERRKHTLVSQKEPQDLDFLEKISSLSKLLRVVSMKFVPTSPHTLSAVSCQLSLVRQEPSSSSNAQRGKSAFFIVSLHSK</sequence>
<dbReference type="GeneID" id="128198191"/>
<protein>
    <submittedName>
        <fullName evidence="2">Uncharacterized protein LOC128198191</fullName>
    </submittedName>
</protein>
<dbReference type="CDD" id="cd00303">
    <property type="entry name" value="retropepsin_like"/>
    <property type="match status" value="1"/>
</dbReference>
<dbReference type="InterPro" id="IPR043502">
    <property type="entry name" value="DNA/RNA_pol_sf"/>
</dbReference>
<evidence type="ECO:0000313" key="2">
    <source>
        <dbReference type="RefSeq" id="XP_052738154.1"/>
    </source>
</evidence>
<dbReference type="Gene3D" id="2.40.70.10">
    <property type="entry name" value="Acid Proteases"/>
    <property type="match status" value="1"/>
</dbReference>
<reference evidence="2" key="1">
    <citation type="submission" date="2025-08" db="UniProtKB">
        <authorList>
            <consortium name="RefSeq"/>
        </authorList>
    </citation>
    <scope>IDENTIFICATION</scope>
</reference>
<organism evidence="1 2">
    <name type="scientific">Bicyclus anynana</name>
    <name type="common">Squinting bush brown butterfly</name>
    <dbReference type="NCBI Taxonomy" id="110368"/>
    <lineage>
        <taxon>Eukaryota</taxon>
        <taxon>Metazoa</taxon>
        <taxon>Ecdysozoa</taxon>
        <taxon>Arthropoda</taxon>
        <taxon>Hexapoda</taxon>
        <taxon>Insecta</taxon>
        <taxon>Pterygota</taxon>
        <taxon>Neoptera</taxon>
        <taxon>Endopterygota</taxon>
        <taxon>Lepidoptera</taxon>
        <taxon>Glossata</taxon>
        <taxon>Ditrysia</taxon>
        <taxon>Papilionoidea</taxon>
        <taxon>Nymphalidae</taxon>
        <taxon>Satyrinae</taxon>
        <taxon>Satyrini</taxon>
        <taxon>Mycalesina</taxon>
        <taxon>Bicyclus</taxon>
    </lineage>
</organism>
<proteinExistence type="predicted"/>
<dbReference type="Proteomes" id="UP001652582">
    <property type="component" value="Chromosome 6"/>
</dbReference>
<dbReference type="Pfam" id="PF05380">
    <property type="entry name" value="Peptidase_A17"/>
    <property type="match status" value="1"/>
</dbReference>
<dbReference type="CDD" id="cd01644">
    <property type="entry name" value="RT_pepA17"/>
    <property type="match status" value="1"/>
</dbReference>
<name>A0ABM3LGG5_BICAN</name>
<evidence type="ECO:0000313" key="1">
    <source>
        <dbReference type="Proteomes" id="UP001652582"/>
    </source>
</evidence>